<gene>
    <name evidence="2" type="ORF">FRD01_09610</name>
</gene>
<dbReference type="OrthoDB" id="5514381at2"/>
<evidence type="ECO:0000313" key="2">
    <source>
        <dbReference type="EMBL" id="QED27491.1"/>
    </source>
</evidence>
<evidence type="ECO:0000313" key="3">
    <source>
        <dbReference type="Proteomes" id="UP000321595"/>
    </source>
</evidence>
<keyword evidence="1" id="KW-0175">Coiled coil</keyword>
<dbReference type="RefSeq" id="WP_146959176.1">
    <property type="nucleotide sequence ID" value="NZ_CP042467.1"/>
</dbReference>
<dbReference type="KEGG" id="bbae:FRD01_09610"/>
<accession>A0A5B8XQC7</accession>
<dbReference type="EMBL" id="CP042467">
    <property type="protein sequence ID" value="QED27491.1"/>
    <property type="molecule type" value="Genomic_DNA"/>
</dbReference>
<reference evidence="2 3" key="1">
    <citation type="submission" date="2019-08" db="EMBL/GenBank/DDBJ databases">
        <authorList>
            <person name="Liang Q."/>
        </authorList>
    </citation>
    <scope>NUCLEOTIDE SEQUENCE [LARGE SCALE GENOMIC DNA]</scope>
    <source>
        <strain evidence="2 3">V1718</strain>
    </source>
</reference>
<dbReference type="AlphaFoldDB" id="A0A5B8XQC7"/>
<name>A0A5B8XQC7_9DELT</name>
<organism evidence="2 3">
    <name type="scientific">Microvenator marinus</name>
    <dbReference type="NCBI Taxonomy" id="2600177"/>
    <lineage>
        <taxon>Bacteria</taxon>
        <taxon>Deltaproteobacteria</taxon>
        <taxon>Bradymonadales</taxon>
        <taxon>Microvenatoraceae</taxon>
        <taxon>Microvenator</taxon>
    </lineage>
</organism>
<keyword evidence="3" id="KW-1185">Reference proteome</keyword>
<feature type="coiled-coil region" evidence="1">
    <location>
        <begin position="10"/>
        <end position="84"/>
    </location>
</feature>
<proteinExistence type="predicted"/>
<evidence type="ECO:0000256" key="1">
    <source>
        <dbReference type="SAM" id="Coils"/>
    </source>
</evidence>
<protein>
    <submittedName>
        <fullName evidence="2">Uncharacterized protein</fullName>
    </submittedName>
</protein>
<dbReference type="Proteomes" id="UP000321595">
    <property type="component" value="Chromosome"/>
</dbReference>
<sequence>MSDPVVHARMTQLMLDEKKLTEEKAKLIEEVPVWERRVGLAKQKGMHDLAAEAEQRVVEVKTRIKEIELKLETLEMDKDMLRYESRRPSGREVERAEAMLDQVRLGGLVDPDRMDKELDETAFDFNEED</sequence>